<evidence type="ECO:0000256" key="5">
    <source>
        <dbReference type="ARBA" id="ARBA00005520"/>
    </source>
</evidence>
<feature type="binding site" evidence="14">
    <location>
        <position position="43"/>
    </location>
    <ligand>
        <name>D-ribulose 5-phosphate</name>
        <dbReference type="ChEBI" id="CHEBI:58121"/>
    </ligand>
</feature>
<dbReference type="FunFam" id="3.90.870.10:FF:000001">
    <property type="entry name" value="Riboflavin biosynthesis protein RibBA"/>
    <property type="match status" value="1"/>
</dbReference>
<evidence type="ECO:0000256" key="12">
    <source>
        <dbReference type="ARBA" id="ARBA00023211"/>
    </source>
</evidence>
<dbReference type="RefSeq" id="WP_128914450.1">
    <property type="nucleotide sequence ID" value="NZ_RDSM01000003.1"/>
</dbReference>
<evidence type="ECO:0000256" key="15">
    <source>
        <dbReference type="RuleBase" id="RU003843"/>
    </source>
</evidence>
<evidence type="ECO:0000256" key="1">
    <source>
        <dbReference type="ARBA" id="ARBA00000141"/>
    </source>
</evidence>
<dbReference type="Proteomes" id="UP000289437">
    <property type="component" value="Unassembled WGS sequence"/>
</dbReference>
<sequence>MRPKGRVALKQSPFTDVPGALAEMRARRMVVVIDNEDRENEGDVVLAADCVTPEAINFMAKYARGLICLSLTEACADHLRLPLMSLYNTARLGTAFTESIDAIDGVGSGISAYDRAATIRRAVCCDARASDFARPGHVFPLRGRQGGVLTRTGHTEASIDLARLAGWTPAAVICEIMNDDGTMARLPHLINFCCTHNMKLITIAELVAYRLQSAEEPTSNDVRAFKA</sequence>
<comment type="similarity">
    <text evidence="14 15">Belongs to the DHBP synthase family.</text>
</comment>
<dbReference type="InterPro" id="IPR000422">
    <property type="entry name" value="DHBP_synthase_RibB"/>
</dbReference>
<evidence type="ECO:0000313" key="17">
    <source>
        <dbReference type="Proteomes" id="UP000289437"/>
    </source>
</evidence>
<comment type="subunit">
    <text evidence="14 15">Homodimer.</text>
</comment>
<dbReference type="PANTHER" id="PTHR21327">
    <property type="entry name" value="GTP CYCLOHYDROLASE II-RELATED"/>
    <property type="match status" value="1"/>
</dbReference>
<dbReference type="AlphaFoldDB" id="A0A4V1L567"/>
<evidence type="ECO:0000313" key="16">
    <source>
        <dbReference type="EMBL" id="RXH54704.1"/>
    </source>
</evidence>
<keyword evidence="12 14" id="KW-0464">Manganese</keyword>
<evidence type="ECO:0000256" key="9">
    <source>
        <dbReference type="ARBA" id="ARBA00022619"/>
    </source>
</evidence>
<dbReference type="GO" id="GO:0009231">
    <property type="term" value="P:riboflavin biosynthetic process"/>
    <property type="evidence" value="ECO:0007669"/>
    <property type="project" value="UniProtKB-UniRule"/>
</dbReference>
<dbReference type="EMBL" id="RDSM01000003">
    <property type="protein sequence ID" value="RXH54704.1"/>
    <property type="molecule type" value="Genomic_DNA"/>
</dbReference>
<feature type="binding site" evidence="14">
    <location>
        <position position="154"/>
    </location>
    <ligand>
        <name>Mg(2+)</name>
        <dbReference type="ChEBI" id="CHEBI:18420"/>
        <label>2</label>
    </ligand>
</feature>
<evidence type="ECO:0000256" key="13">
    <source>
        <dbReference type="ARBA" id="ARBA00023239"/>
    </source>
</evidence>
<gene>
    <name evidence="14" type="primary">ribB</name>
    <name evidence="16" type="ORF">GRAN_3808</name>
</gene>
<evidence type="ECO:0000256" key="14">
    <source>
        <dbReference type="HAMAP-Rule" id="MF_00180"/>
    </source>
</evidence>
<keyword evidence="10 14" id="KW-0479">Metal-binding</keyword>
<evidence type="ECO:0000256" key="2">
    <source>
        <dbReference type="ARBA" id="ARBA00001936"/>
    </source>
</evidence>
<dbReference type="OrthoDB" id="9793111at2"/>
<organism evidence="16 17">
    <name type="scientific">Granulicella sibirica</name>
    <dbReference type="NCBI Taxonomy" id="2479048"/>
    <lineage>
        <taxon>Bacteria</taxon>
        <taxon>Pseudomonadati</taxon>
        <taxon>Acidobacteriota</taxon>
        <taxon>Terriglobia</taxon>
        <taxon>Terriglobales</taxon>
        <taxon>Acidobacteriaceae</taxon>
        <taxon>Granulicella</taxon>
    </lineage>
</organism>
<feature type="site" description="Essential for catalytic activity" evidence="14">
    <location>
        <position position="137"/>
    </location>
</feature>
<dbReference type="GO" id="GO:0005829">
    <property type="term" value="C:cytosol"/>
    <property type="evidence" value="ECO:0007669"/>
    <property type="project" value="TreeGrafter"/>
</dbReference>
<dbReference type="EC" id="4.1.99.12" evidence="7 14"/>
<evidence type="ECO:0000256" key="8">
    <source>
        <dbReference type="ARBA" id="ARBA00018836"/>
    </source>
</evidence>
<feature type="binding site" evidence="14">
    <location>
        <position position="39"/>
    </location>
    <ligand>
        <name>Mg(2+)</name>
        <dbReference type="ChEBI" id="CHEBI:18420"/>
        <label>2</label>
    </ligand>
</feature>
<dbReference type="HAMAP" id="MF_00180">
    <property type="entry name" value="RibB"/>
    <property type="match status" value="1"/>
</dbReference>
<dbReference type="Pfam" id="PF00926">
    <property type="entry name" value="DHBP_synthase"/>
    <property type="match status" value="1"/>
</dbReference>
<accession>A0A4V1L567</accession>
<reference evidence="17" key="2">
    <citation type="submission" date="2019-02" db="EMBL/GenBank/DDBJ databases">
        <title>Granulicella sibirica sp. nov., a psychrotolerant acidobacterium isolated from an organic soil layer in forested tundra, West Siberia.</title>
        <authorList>
            <person name="Oshkin I.Y."/>
            <person name="Kulichevskaya I.S."/>
            <person name="Rijpstra W.I.C."/>
            <person name="Sinninghe Damste J.S."/>
            <person name="Rakitin A.L."/>
            <person name="Ravin N.V."/>
            <person name="Dedysh S.N."/>
        </authorList>
    </citation>
    <scope>NUCLEOTIDE SEQUENCE [LARGE SCALE GENOMIC DNA]</scope>
    <source>
        <strain evidence="17">AF10</strain>
    </source>
</reference>
<dbReference type="SUPFAM" id="SSF55821">
    <property type="entry name" value="YrdC/RibB"/>
    <property type="match status" value="1"/>
</dbReference>
<keyword evidence="11 14" id="KW-0460">Magnesium</keyword>
<reference evidence="16 17" key="1">
    <citation type="submission" date="2018-11" db="EMBL/GenBank/DDBJ databases">
        <authorList>
            <person name="Mardanov A.V."/>
            <person name="Ravin N.V."/>
            <person name="Dedysh S.N."/>
        </authorList>
    </citation>
    <scope>NUCLEOTIDE SEQUENCE [LARGE SCALE GENOMIC DNA]</scope>
    <source>
        <strain evidence="16 17">AF10</strain>
    </source>
</reference>
<dbReference type="UniPathway" id="UPA00275">
    <property type="reaction ID" value="UER00399"/>
</dbReference>
<evidence type="ECO:0000256" key="10">
    <source>
        <dbReference type="ARBA" id="ARBA00022723"/>
    </source>
</evidence>
<feature type="binding site" evidence="14">
    <location>
        <begin position="38"/>
        <end position="39"/>
    </location>
    <ligand>
        <name>D-ribulose 5-phosphate</name>
        <dbReference type="ChEBI" id="CHEBI:58121"/>
    </ligand>
</feature>
<dbReference type="NCBIfam" id="TIGR00506">
    <property type="entry name" value="ribB"/>
    <property type="match status" value="1"/>
</dbReference>
<name>A0A4V1L567_9BACT</name>
<proteinExistence type="inferred from homology"/>
<evidence type="ECO:0000256" key="11">
    <source>
        <dbReference type="ARBA" id="ARBA00022842"/>
    </source>
</evidence>
<comment type="catalytic activity">
    <reaction evidence="1 14 15">
        <text>D-ribulose 5-phosphate = (2S)-2-hydroxy-3-oxobutyl phosphate + formate + H(+)</text>
        <dbReference type="Rhea" id="RHEA:18457"/>
        <dbReference type="ChEBI" id="CHEBI:15378"/>
        <dbReference type="ChEBI" id="CHEBI:15740"/>
        <dbReference type="ChEBI" id="CHEBI:58121"/>
        <dbReference type="ChEBI" id="CHEBI:58830"/>
        <dbReference type="EC" id="4.1.99.12"/>
    </reaction>
</comment>
<dbReference type="GO" id="GO:0000287">
    <property type="term" value="F:magnesium ion binding"/>
    <property type="evidence" value="ECO:0007669"/>
    <property type="project" value="UniProtKB-UniRule"/>
</dbReference>
<keyword evidence="17" id="KW-1185">Reference proteome</keyword>
<feature type="site" description="Essential for catalytic activity" evidence="14">
    <location>
        <position position="175"/>
    </location>
</feature>
<evidence type="ECO:0000256" key="3">
    <source>
        <dbReference type="ARBA" id="ARBA00002284"/>
    </source>
</evidence>
<comment type="similarity">
    <text evidence="5">In the N-terminal section; belongs to the DHBP synthase family.</text>
</comment>
<evidence type="ECO:0000256" key="4">
    <source>
        <dbReference type="ARBA" id="ARBA00004904"/>
    </source>
</evidence>
<dbReference type="GO" id="GO:0030145">
    <property type="term" value="F:manganese ion binding"/>
    <property type="evidence" value="ECO:0007669"/>
    <property type="project" value="UniProtKB-UniRule"/>
</dbReference>
<feature type="binding site" evidence="14">
    <location>
        <position position="39"/>
    </location>
    <ligand>
        <name>Mg(2+)</name>
        <dbReference type="ChEBI" id="CHEBI:18420"/>
        <label>1</label>
    </ligand>
</feature>
<comment type="cofactor">
    <cofactor evidence="14 15">
        <name>Mg(2+)</name>
        <dbReference type="ChEBI" id="CHEBI:18420"/>
    </cofactor>
    <cofactor evidence="14 15">
        <name>Mn(2+)</name>
        <dbReference type="ChEBI" id="CHEBI:29035"/>
    </cofactor>
    <text evidence="14 15">Binds 2 divalent metal cations per subunit. Magnesium or manganese.</text>
</comment>
<comment type="caution">
    <text evidence="16">The sequence shown here is derived from an EMBL/GenBank/DDBJ whole genome shotgun (WGS) entry which is preliminary data.</text>
</comment>
<keyword evidence="13 14" id="KW-0456">Lyase</keyword>
<evidence type="ECO:0000256" key="6">
    <source>
        <dbReference type="ARBA" id="ARBA00008976"/>
    </source>
</evidence>
<dbReference type="InterPro" id="IPR017945">
    <property type="entry name" value="DHBP_synth_RibB-like_a/b_dom"/>
</dbReference>
<dbReference type="PANTHER" id="PTHR21327:SF18">
    <property type="entry name" value="3,4-DIHYDROXY-2-BUTANONE 4-PHOSPHATE SYNTHASE"/>
    <property type="match status" value="1"/>
</dbReference>
<comment type="cofactor">
    <cofactor evidence="2">
        <name>Mn(2+)</name>
        <dbReference type="ChEBI" id="CHEBI:29035"/>
    </cofactor>
</comment>
<keyword evidence="9 14" id="KW-0686">Riboflavin biosynthesis</keyword>
<evidence type="ECO:0000256" key="7">
    <source>
        <dbReference type="ARBA" id="ARBA00012153"/>
    </source>
</evidence>
<dbReference type="GO" id="GO:0008686">
    <property type="term" value="F:3,4-dihydroxy-2-butanone-4-phosphate synthase activity"/>
    <property type="evidence" value="ECO:0007669"/>
    <property type="project" value="UniProtKB-UniRule"/>
</dbReference>
<comment type="pathway">
    <text evidence="4 14 15">Cofactor biosynthesis; riboflavin biosynthesis; 2-hydroxy-3-oxobutyl phosphate from D-ribulose 5-phosphate: step 1/1.</text>
</comment>
<comment type="function">
    <text evidence="3 14 15">Catalyzes the conversion of D-ribulose 5-phosphate to formate and 3,4-dihydroxy-2-butanone 4-phosphate.</text>
</comment>
<protein>
    <recommendedName>
        <fullName evidence="8 14">3,4-dihydroxy-2-butanone 4-phosphate synthase</fullName>
        <shortName evidence="14 15">DHBP synthase</shortName>
        <ecNumber evidence="7 14">4.1.99.12</ecNumber>
    </recommendedName>
</protein>
<dbReference type="Gene3D" id="3.90.870.10">
    <property type="entry name" value="DHBP synthase"/>
    <property type="match status" value="1"/>
</dbReference>
<comment type="similarity">
    <text evidence="6">In the C-terminal section; belongs to the GTP cyclohydrolase II family.</text>
</comment>
<feature type="binding site" evidence="14">
    <location>
        <begin position="151"/>
        <end position="155"/>
    </location>
    <ligand>
        <name>D-ribulose 5-phosphate</name>
        <dbReference type="ChEBI" id="CHEBI:58121"/>
    </ligand>
</feature>